<organism evidence="1 2">
    <name type="scientific">Pseudoduganella rivuli</name>
    <dbReference type="NCBI Taxonomy" id="2666085"/>
    <lineage>
        <taxon>Bacteria</taxon>
        <taxon>Pseudomonadati</taxon>
        <taxon>Pseudomonadota</taxon>
        <taxon>Betaproteobacteria</taxon>
        <taxon>Burkholderiales</taxon>
        <taxon>Oxalobacteraceae</taxon>
        <taxon>Telluria group</taxon>
        <taxon>Pseudoduganella</taxon>
    </lineage>
</organism>
<dbReference type="AlphaFoldDB" id="A0A7X2LUN8"/>
<gene>
    <name evidence="1" type="ORF">GJ700_23225</name>
</gene>
<sequence length="189" mass="20597">MRETRLSFTPAAAPQGGWRLMLAALGILALLPAGAHWLRAYGDVQALQARIAAAQPRRAAPVPLPPAVQREQEQQVKVVAEAVRQLNLPVPRLLKTLQAPPDIHVALLGVDLNGQPAQDGGDTARAAPQGPAGSLKIAAEAETARDMLNYLAFLSQQPLFRSVYLIKHEQAASDQPRPYRFQLEAQWRQ</sequence>
<keyword evidence="2" id="KW-1185">Reference proteome</keyword>
<reference evidence="1 2" key="1">
    <citation type="submission" date="2019-11" db="EMBL/GenBank/DDBJ databases">
        <title>Novel species isolated from a subtropical stream in China.</title>
        <authorList>
            <person name="Lu H."/>
        </authorList>
    </citation>
    <scope>NUCLEOTIDE SEQUENCE [LARGE SCALE GENOMIC DNA]</scope>
    <source>
        <strain evidence="1 2">FT92W</strain>
    </source>
</reference>
<accession>A0A7X2LUN8</accession>
<dbReference type="Proteomes" id="UP000446768">
    <property type="component" value="Unassembled WGS sequence"/>
</dbReference>
<protein>
    <submittedName>
        <fullName evidence="1">Uncharacterized protein</fullName>
    </submittedName>
</protein>
<comment type="caution">
    <text evidence="1">The sequence shown here is derived from an EMBL/GenBank/DDBJ whole genome shotgun (WGS) entry which is preliminary data.</text>
</comment>
<dbReference type="EMBL" id="WKJJ01000015">
    <property type="protein sequence ID" value="MRV74626.1"/>
    <property type="molecule type" value="Genomic_DNA"/>
</dbReference>
<evidence type="ECO:0000313" key="1">
    <source>
        <dbReference type="EMBL" id="MRV74626.1"/>
    </source>
</evidence>
<proteinExistence type="predicted"/>
<name>A0A7X2LUN8_9BURK</name>
<evidence type="ECO:0000313" key="2">
    <source>
        <dbReference type="Proteomes" id="UP000446768"/>
    </source>
</evidence>